<feature type="compositionally biased region" description="Polar residues" evidence="1">
    <location>
        <begin position="1"/>
        <end position="18"/>
    </location>
</feature>
<feature type="compositionally biased region" description="Low complexity" evidence="1">
    <location>
        <begin position="19"/>
        <end position="38"/>
    </location>
</feature>
<evidence type="ECO:0000256" key="2">
    <source>
        <dbReference type="SAM" id="Phobius"/>
    </source>
</evidence>
<keyword evidence="2" id="KW-0472">Membrane</keyword>
<dbReference type="AlphaFoldDB" id="A0A0W0FZN6"/>
<gene>
    <name evidence="3" type="ORF">WG66_5579</name>
</gene>
<evidence type="ECO:0000256" key="1">
    <source>
        <dbReference type="SAM" id="MobiDB-lite"/>
    </source>
</evidence>
<organism evidence="3 4">
    <name type="scientific">Moniliophthora roreri</name>
    <name type="common">Frosty pod rot fungus</name>
    <name type="synonym">Monilia roreri</name>
    <dbReference type="NCBI Taxonomy" id="221103"/>
    <lineage>
        <taxon>Eukaryota</taxon>
        <taxon>Fungi</taxon>
        <taxon>Dikarya</taxon>
        <taxon>Basidiomycota</taxon>
        <taxon>Agaricomycotina</taxon>
        <taxon>Agaricomycetes</taxon>
        <taxon>Agaricomycetidae</taxon>
        <taxon>Agaricales</taxon>
        <taxon>Marasmiineae</taxon>
        <taxon>Marasmiaceae</taxon>
        <taxon>Moniliophthora</taxon>
    </lineage>
</organism>
<feature type="transmembrane region" description="Helical" evidence="2">
    <location>
        <begin position="141"/>
        <end position="163"/>
    </location>
</feature>
<feature type="compositionally biased region" description="Basic and acidic residues" evidence="1">
    <location>
        <begin position="65"/>
        <end position="80"/>
    </location>
</feature>
<dbReference type="EMBL" id="LATX01001424">
    <property type="protein sequence ID" value="KTB41787.1"/>
    <property type="molecule type" value="Genomic_DNA"/>
</dbReference>
<accession>A0A0W0FZN6</accession>
<proteinExistence type="predicted"/>
<feature type="region of interest" description="Disordered" evidence="1">
    <location>
        <begin position="1"/>
        <end position="38"/>
    </location>
</feature>
<feature type="region of interest" description="Disordered" evidence="1">
    <location>
        <begin position="63"/>
        <end position="101"/>
    </location>
</feature>
<sequence>MPLLESTTGITPSLINSDSCSETSNTSRTSSTSSGSSFTYVHIDNSMELPAMLRWGASVGQIFDENGRPRRGESDSPLRDTEDEEEPPERPSHRSSRRRRRRKVVRRRCHCHRRHEYGYDHDCRTARAHTIYDEPEFTRDFFLIIGFCFVLACLLLCAGRPVAVSWVER</sequence>
<dbReference type="Proteomes" id="UP000054988">
    <property type="component" value="Unassembled WGS sequence"/>
</dbReference>
<reference evidence="3 4" key="1">
    <citation type="submission" date="2015-12" db="EMBL/GenBank/DDBJ databases">
        <title>Draft genome sequence of Moniliophthora roreri, the causal agent of frosty pod rot of cacao.</title>
        <authorList>
            <person name="Aime M.C."/>
            <person name="Diaz-Valderrama J.R."/>
            <person name="Kijpornyongpan T."/>
            <person name="Phillips-Mora W."/>
        </authorList>
    </citation>
    <scope>NUCLEOTIDE SEQUENCE [LARGE SCALE GENOMIC DNA]</scope>
    <source>
        <strain evidence="3 4">MCA 2952</strain>
    </source>
</reference>
<comment type="caution">
    <text evidence="3">The sequence shown here is derived from an EMBL/GenBank/DDBJ whole genome shotgun (WGS) entry which is preliminary data.</text>
</comment>
<evidence type="ECO:0000313" key="3">
    <source>
        <dbReference type="EMBL" id="KTB41787.1"/>
    </source>
</evidence>
<keyword evidence="2" id="KW-0812">Transmembrane</keyword>
<evidence type="ECO:0000313" key="4">
    <source>
        <dbReference type="Proteomes" id="UP000054988"/>
    </source>
</evidence>
<keyword evidence="2" id="KW-1133">Transmembrane helix</keyword>
<protein>
    <submittedName>
        <fullName evidence="3">Uncharacterized protein</fullName>
    </submittedName>
</protein>
<name>A0A0W0FZN6_MONRR</name>